<dbReference type="Pfam" id="PF07690">
    <property type="entry name" value="MFS_1"/>
    <property type="match status" value="1"/>
</dbReference>
<dbReference type="Gene3D" id="1.20.1250.20">
    <property type="entry name" value="MFS general substrate transporter like domains"/>
    <property type="match status" value="2"/>
</dbReference>
<feature type="transmembrane region" description="Helical" evidence="6">
    <location>
        <begin position="280"/>
        <end position="300"/>
    </location>
</feature>
<evidence type="ECO:0000256" key="2">
    <source>
        <dbReference type="ARBA" id="ARBA00022692"/>
    </source>
</evidence>
<dbReference type="PANTHER" id="PTHR11662:SF399">
    <property type="entry name" value="FI19708P1-RELATED"/>
    <property type="match status" value="1"/>
</dbReference>
<dbReference type="GO" id="GO:0022857">
    <property type="term" value="F:transmembrane transporter activity"/>
    <property type="evidence" value="ECO:0007669"/>
    <property type="project" value="InterPro"/>
</dbReference>
<evidence type="ECO:0000313" key="9">
    <source>
        <dbReference type="Proteomes" id="UP000296159"/>
    </source>
</evidence>
<feature type="transmembrane region" description="Helical" evidence="6">
    <location>
        <begin position="50"/>
        <end position="69"/>
    </location>
</feature>
<dbReference type="InterPro" id="IPR011701">
    <property type="entry name" value="MFS"/>
</dbReference>
<comment type="caution">
    <text evidence="8">The sequence shown here is derived from an EMBL/GenBank/DDBJ whole genome shotgun (WGS) entry which is preliminary data.</text>
</comment>
<feature type="transmembrane region" description="Helical" evidence="6">
    <location>
        <begin position="76"/>
        <end position="96"/>
    </location>
</feature>
<feature type="transmembrane region" description="Helical" evidence="6">
    <location>
        <begin position="166"/>
        <end position="185"/>
    </location>
</feature>
<comment type="similarity">
    <text evidence="5">Belongs to the major facilitator superfamily. Phthalate permease family.</text>
</comment>
<feature type="transmembrane region" description="Helical" evidence="6">
    <location>
        <begin position="140"/>
        <end position="160"/>
    </location>
</feature>
<evidence type="ECO:0000259" key="7">
    <source>
        <dbReference type="PROSITE" id="PS50850"/>
    </source>
</evidence>
<dbReference type="InterPro" id="IPR050382">
    <property type="entry name" value="MFS_Na/Anion_cotransporter"/>
</dbReference>
<keyword evidence="3 6" id="KW-1133">Transmembrane helix</keyword>
<organism evidence="8 9">
    <name type="scientific">Brenneria corticis</name>
    <dbReference type="NCBI Taxonomy" id="2173106"/>
    <lineage>
        <taxon>Bacteria</taxon>
        <taxon>Pseudomonadati</taxon>
        <taxon>Pseudomonadota</taxon>
        <taxon>Gammaproteobacteria</taxon>
        <taxon>Enterobacterales</taxon>
        <taxon>Pectobacteriaceae</taxon>
        <taxon>Brenneria</taxon>
    </lineage>
</organism>
<proteinExistence type="inferred from homology"/>
<feature type="transmembrane region" description="Helical" evidence="6">
    <location>
        <begin position="312"/>
        <end position="329"/>
    </location>
</feature>
<feature type="domain" description="Major facilitator superfamily (MFS) profile" evidence="7">
    <location>
        <begin position="12"/>
        <end position="426"/>
    </location>
</feature>
<keyword evidence="4 6" id="KW-0472">Membrane</keyword>
<dbReference type="PANTHER" id="PTHR11662">
    <property type="entry name" value="SOLUTE CARRIER FAMILY 17"/>
    <property type="match status" value="1"/>
</dbReference>
<feature type="transmembrane region" description="Helical" evidence="6">
    <location>
        <begin position="102"/>
        <end position="128"/>
    </location>
</feature>
<feature type="transmembrane region" description="Helical" evidence="6">
    <location>
        <begin position="239"/>
        <end position="260"/>
    </location>
</feature>
<evidence type="ECO:0000256" key="5">
    <source>
        <dbReference type="ARBA" id="ARBA00038514"/>
    </source>
</evidence>
<dbReference type="PROSITE" id="PS50850">
    <property type="entry name" value="MFS"/>
    <property type="match status" value="1"/>
</dbReference>
<evidence type="ECO:0000256" key="6">
    <source>
        <dbReference type="SAM" id="Phobius"/>
    </source>
</evidence>
<keyword evidence="9" id="KW-1185">Reference proteome</keyword>
<dbReference type="EMBL" id="QDKH01000017">
    <property type="protein sequence ID" value="PWC13921.1"/>
    <property type="molecule type" value="Genomic_DNA"/>
</dbReference>
<dbReference type="AlphaFoldDB" id="A0A2U1TWY8"/>
<feature type="transmembrane region" description="Helical" evidence="6">
    <location>
        <begin position="370"/>
        <end position="393"/>
    </location>
</feature>
<evidence type="ECO:0000313" key="8">
    <source>
        <dbReference type="EMBL" id="PWC13921.1"/>
    </source>
</evidence>
<comment type="subcellular location">
    <subcellularLocation>
        <location evidence="1">Membrane</location>
        <topology evidence="1">Multi-pass membrane protein</topology>
    </subcellularLocation>
</comment>
<sequence length="432" mass="47058">MSTSIGNRRWGIIAYLFLNYIAMFIARTGMSMCGPIFLEEYNWTATEFGWISTAFFIGYAITMMPAGILSDRYGGSIVLVIGTLWWAVFTFLTPLVGSTVGLMILIRILVGIGQGVVVPSDCAIVASWVPQKEAGLASGFRQAGCPLGIALSMGLAAYIIETWNWQAVFYSFSMLGILWCLIWWYPMKGTSHPSIDSKISHAELMYIEAGQVKPVQQTVVAEPTGGELTKKDIFSTPSIWAYSLSYFCALYLFFMFMSWLPTYFALGRGINLKMSAIYSMLPYLVAIAAYPIGGLVADYLSNRCGPGIGRKFPVICGMLLAGLFLVIAIRVTSLPGAVCLISTSNFFLCFTMGAYFSIPMEFSVKFTGTIVGLCSLFGSIGGIFAPVLTGWIIDLSSGQYEYGLYLGAGIAILGALFAAIIRIRPIEKKSVA</sequence>
<evidence type="ECO:0000256" key="4">
    <source>
        <dbReference type="ARBA" id="ARBA00023136"/>
    </source>
</evidence>
<keyword evidence="2 6" id="KW-0812">Transmembrane</keyword>
<evidence type="ECO:0000256" key="1">
    <source>
        <dbReference type="ARBA" id="ARBA00004141"/>
    </source>
</evidence>
<accession>A0A2U1TWY8</accession>
<dbReference type="SUPFAM" id="SSF103473">
    <property type="entry name" value="MFS general substrate transporter"/>
    <property type="match status" value="1"/>
</dbReference>
<protein>
    <submittedName>
        <fullName evidence="8">MFS transporter</fullName>
    </submittedName>
</protein>
<feature type="transmembrane region" description="Helical" evidence="6">
    <location>
        <begin position="12"/>
        <end position="38"/>
    </location>
</feature>
<dbReference type="GO" id="GO:0016020">
    <property type="term" value="C:membrane"/>
    <property type="evidence" value="ECO:0007669"/>
    <property type="project" value="UniProtKB-SubCell"/>
</dbReference>
<dbReference type="InterPro" id="IPR020846">
    <property type="entry name" value="MFS_dom"/>
</dbReference>
<feature type="transmembrane region" description="Helical" evidence="6">
    <location>
        <begin position="405"/>
        <end position="423"/>
    </location>
</feature>
<feature type="transmembrane region" description="Helical" evidence="6">
    <location>
        <begin position="335"/>
        <end position="358"/>
    </location>
</feature>
<gene>
    <name evidence="8" type="ORF">DDT56_15045</name>
</gene>
<reference evidence="8 9" key="1">
    <citation type="submission" date="2018-04" db="EMBL/GenBank/DDBJ databases">
        <title>Brenneria corticis sp.nov.</title>
        <authorList>
            <person name="Li Y."/>
        </authorList>
    </citation>
    <scope>NUCLEOTIDE SEQUENCE [LARGE SCALE GENOMIC DNA]</scope>
    <source>
        <strain evidence="8 9">CFCC 11842</strain>
    </source>
</reference>
<evidence type="ECO:0000256" key="3">
    <source>
        <dbReference type="ARBA" id="ARBA00022989"/>
    </source>
</evidence>
<name>A0A2U1TWY8_9GAMM</name>
<dbReference type="Proteomes" id="UP000296159">
    <property type="component" value="Unassembled WGS sequence"/>
</dbReference>
<dbReference type="InterPro" id="IPR036259">
    <property type="entry name" value="MFS_trans_sf"/>
</dbReference>